<evidence type="ECO:0000313" key="1">
    <source>
        <dbReference type="EMBL" id="OCH95369.1"/>
    </source>
</evidence>
<proteinExistence type="predicted"/>
<sequence>MEDNSLAAQYQSSIIDANLSFVASSTSCPRAICDLRPITTRRSLSCGRQLPCLCTSEDVLGCKGISSSPSLFIWTLSKSVTKQILSVAMLAPVIGSAEEMWCMPLSDALRGDGDLVCVSPRYLRQCADHMWMSSEVQYQAVPPSKQHPAFC</sequence>
<name>A0A8E2DTK9_9APHY</name>
<organism evidence="1 2">
    <name type="scientific">Obba rivulosa</name>
    <dbReference type="NCBI Taxonomy" id="1052685"/>
    <lineage>
        <taxon>Eukaryota</taxon>
        <taxon>Fungi</taxon>
        <taxon>Dikarya</taxon>
        <taxon>Basidiomycota</taxon>
        <taxon>Agaricomycotina</taxon>
        <taxon>Agaricomycetes</taxon>
        <taxon>Polyporales</taxon>
        <taxon>Gelatoporiaceae</taxon>
        <taxon>Obba</taxon>
    </lineage>
</organism>
<dbReference type="AlphaFoldDB" id="A0A8E2DTK9"/>
<protein>
    <submittedName>
        <fullName evidence="1">Uncharacterized protein</fullName>
    </submittedName>
</protein>
<dbReference type="EMBL" id="KV722336">
    <property type="protein sequence ID" value="OCH95369.1"/>
    <property type="molecule type" value="Genomic_DNA"/>
</dbReference>
<dbReference type="Proteomes" id="UP000250043">
    <property type="component" value="Unassembled WGS sequence"/>
</dbReference>
<evidence type="ECO:0000313" key="2">
    <source>
        <dbReference type="Proteomes" id="UP000250043"/>
    </source>
</evidence>
<gene>
    <name evidence="1" type="ORF">OBBRIDRAFT_574417</name>
</gene>
<reference evidence="1 2" key="1">
    <citation type="submission" date="2016-07" db="EMBL/GenBank/DDBJ databases">
        <title>Draft genome of the white-rot fungus Obba rivulosa 3A-2.</title>
        <authorList>
            <consortium name="DOE Joint Genome Institute"/>
            <person name="Miettinen O."/>
            <person name="Riley R."/>
            <person name="Acob R."/>
            <person name="Barry K."/>
            <person name="Cullen D."/>
            <person name="De Vries R."/>
            <person name="Hainaut M."/>
            <person name="Hatakka A."/>
            <person name="Henrissat B."/>
            <person name="Hilden K."/>
            <person name="Kuo R."/>
            <person name="Labutti K."/>
            <person name="Lipzen A."/>
            <person name="Makela M.R."/>
            <person name="Sandor L."/>
            <person name="Spatafora J.W."/>
            <person name="Grigoriev I.V."/>
            <person name="Hibbett D.S."/>
        </authorList>
    </citation>
    <scope>NUCLEOTIDE SEQUENCE [LARGE SCALE GENOMIC DNA]</scope>
    <source>
        <strain evidence="1 2">3A-2</strain>
    </source>
</reference>
<accession>A0A8E2DTK9</accession>
<keyword evidence="2" id="KW-1185">Reference proteome</keyword>